<evidence type="ECO:0000313" key="2">
    <source>
        <dbReference type="EMBL" id="KFD48170.1"/>
    </source>
</evidence>
<dbReference type="Proteomes" id="UP000030764">
    <property type="component" value="Unassembled WGS sequence"/>
</dbReference>
<name>A0A085LT74_9BILA</name>
<feature type="coiled-coil region" evidence="1">
    <location>
        <begin position="44"/>
        <end position="78"/>
    </location>
</feature>
<keyword evidence="1" id="KW-0175">Coiled coil</keyword>
<evidence type="ECO:0000256" key="1">
    <source>
        <dbReference type="SAM" id="Coils"/>
    </source>
</evidence>
<proteinExistence type="predicted"/>
<gene>
    <name evidence="2" type="ORF">M513_10956</name>
</gene>
<dbReference type="AlphaFoldDB" id="A0A085LT74"/>
<protein>
    <submittedName>
        <fullName evidence="2">Uncharacterized protein</fullName>
    </submittedName>
</protein>
<organism evidence="2 3">
    <name type="scientific">Trichuris suis</name>
    <name type="common">pig whipworm</name>
    <dbReference type="NCBI Taxonomy" id="68888"/>
    <lineage>
        <taxon>Eukaryota</taxon>
        <taxon>Metazoa</taxon>
        <taxon>Ecdysozoa</taxon>
        <taxon>Nematoda</taxon>
        <taxon>Enoplea</taxon>
        <taxon>Dorylaimia</taxon>
        <taxon>Trichinellida</taxon>
        <taxon>Trichuridae</taxon>
        <taxon>Trichuris</taxon>
    </lineage>
</organism>
<keyword evidence="3" id="KW-1185">Reference proteome</keyword>
<accession>A0A085LT74</accession>
<evidence type="ECO:0000313" key="3">
    <source>
        <dbReference type="Proteomes" id="UP000030764"/>
    </source>
</evidence>
<dbReference type="EMBL" id="KL363301">
    <property type="protein sequence ID" value="KFD48170.1"/>
    <property type="molecule type" value="Genomic_DNA"/>
</dbReference>
<reference evidence="2 3" key="1">
    <citation type="journal article" date="2014" name="Nat. Genet.">
        <title>Genome and transcriptome of the porcine whipworm Trichuris suis.</title>
        <authorList>
            <person name="Jex A.R."/>
            <person name="Nejsum P."/>
            <person name="Schwarz E.M."/>
            <person name="Hu L."/>
            <person name="Young N.D."/>
            <person name="Hall R.S."/>
            <person name="Korhonen P.K."/>
            <person name="Liao S."/>
            <person name="Thamsborg S."/>
            <person name="Xia J."/>
            <person name="Xu P."/>
            <person name="Wang S."/>
            <person name="Scheerlinck J.P."/>
            <person name="Hofmann A."/>
            <person name="Sternberg P.W."/>
            <person name="Wang J."/>
            <person name="Gasser R.B."/>
        </authorList>
    </citation>
    <scope>NUCLEOTIDE SEQUENCE [LARGE SCALE GENOMIC DNA]</scope>
    <source>
        <strain evidence="2">DCEP-RM93M</strain>
    </source>
</reference>
<sequence length="125" mass="14832">MPNNSGANRYGWLRQYIGVIIRLDDELVDSLYVGRMLRAFLINLSHCRNQLNWLRVEIEAVENELRWCQRSIEELGEDDYNEAVEKLQDFKFEVATRSARSRHLLKFLRSYEVLADDQKRSEPPT</sequence>